<dbReference type="PANTHER" id="PTHR30591:SF1">
    <property type="entry name" value="RECBCD ENZYME SUBUNIT RECC"/>
    <property type="match status" value="1"/>
</dbReference>
<dbReference type="PIRSF" id="PIRSF000980">
    <property type="entry name" value="RecC"/>
    <property type="match status" value="1"/>
</dbReference>
<evidence type="ECO:0000256" key="3">
    <source>
        <dbReference type="ARBA" id="ARBA00022763"/>
    </source>
</evidence>
<dbReference type="SUPFAM" id="SSF52980">
    <property type="entry name" value="Restriction endonuclease-like"/>
    <property type="match status" value="1"/>
</dbReference>
<feature type="domain" description="RecC C-terminal" evidence="11">
    <location>
        <begin position="781"/>
        <end position="1005"/>
    </location>
</feature>
<dbReference type="InterPro" id="IPR027417">
    <property type="entry name" value="P-loop_NTPase"/>
</dbReference>
<keyword evidence="6 10" id="KW-0269">Exonuclease</keyword>
<dbReference type="AlphaFoldDB" id="A0A848KED4"/>
<reference evidence="12 13" key="1">
    <citation type="submission" date="2019-05" db="EMBL/GenBank/DDBJ databases">
        <authorList>
            <person name="Lee S.D."/>
        </authorList>
    </citation>
    <scope>NUCLEOTIDE SEQUENCE [LARGE SCALE GENOMIC DNA]</scope>
    <source>
        <strain evidence="12 13">YC2-7</strain>
    </source>
</reference>
<keyword evidence="3 10" id="KW-0227">DNA damage</keyword>
<evidence type="ECO:0000256" key="6">
    <source>
        <dbReference type="ARBA" id="ARBA00022839"/>
    </source>
</evidence>
<evidence type="ECO:0000313" key="12">
    <source>
        <dbReference type="EMBL" id="NMN94510.1"/>
    </source>
</evidence>
<dbReference type="Proteomes" id="UP000535543">
    <property type="component" value="Unassembled WGS sequence"/>
</dbReference>
<evidence type="ECO:0000256" key="8">
    <source>
        <dbReference type="ARBA" id="ARBA00023125"/>
    </source>
</evidence>
<keyword evidence="9 10" id="KW-0234">DNA repair</keyword>
<evidence type="ECO:0000256" key="7">
    <source>
        <dbReference type="ARBA" id="ARBA00022840"/>
    </source>
</evidence>
<comment type="caution">
    <text evidence="12">The sequence shown here is derived from an EMBL/GenBank/DDBJ whole genome shotgun (WGS) entry which is preliminary data.</text>
</comment>
<evidence type="ECO:0000313" key="13">
    <source>
        <dbReference type="Proteomes" id="UP000535543"/>
    </source>
</evidence>
<evidence type="ECO:0000256" key="4">
    <source>
        <dbReference type="ARBA" id="ARBA00022801"/>
    </source>
</evidence>
<keyword evidence="2 10" id="KW-0547">Nucleotide-binding</keyword>
<proteinExistence type="inferred from homology"/>
<protein>
    <recommendedName>
        <fullName evidence="10">RecBCD enzyme subunit RecC</fullName>
    </recommendedName>
    <alternativeName>
        <fullName evidence="10">Exonuclease V subunit RecC</fullName>
        <shortName evidence="10">ExoV subunit RecC</shortName>
    </alternativeName>
    <alternativeName>
        <fullName evidence="10">Helicase/nuclease RecBCD subunit RecC</fullName>
    </alternativeName>
</protein>
<dbReference type="Pfam" id="PF04257">
    <property type="entry name" value="Exonuc_V_gamma"/>
    <property type="match status" value="1"/>
</dbReference>
<dbReference type="PANTHER" id="PTHR30591">
    <property type="entry name" value="RECBCD ENZYME SUBUNIT RECC"/>
    <property type="match status" value="1"/>
</dbReference>
<evidence type="ECO:0000256" key="9">
    <source>
        <dbReference type="ARBA" id="ARBA00023204"/>
    </source>
</evidence>
<comment type="subunit">
    <text evidence="10">Heterotrimer of RecB, RecC and RecD. All subunits contribute to DNA-binding.</text>
</comment>
<comment type="function">
    <text evidence="10">A helicase/nuclease that prepares dsDNA breaks (DSB) for recombinational DNA repair. Binds to DSBs and unwinds DNA via a highly rapid and processive ATP-dependent bidirectional helicase activity. Unwinds dsDNA until it encounters a Chi (crossover hotspot instigator) sequence from the 3' direction. Cuts ssDNA a few nucleotides 3' to the Chi site. The properties and activities of the enzyme are changed at Chi. The Chi-altered holoenzyme produces a long 3'-ssDNA overhang and facilitates RecA-binding to the ssDNA for homologous DNA recombination and repair. Holoenzyme degrades any linearized DNA that is unable to undergo homologous recombination. In the holoenzyme this subunit recognizes the wild-type Chi sequence, and when added to isolated RecB increases its ATP-dependent helicase processivity.</text>
</comment>
<comment type="miscellaneous">
    <text evidence="10">In the RecBCD complex, RecB has a slow 3'-5' helicase, an exonuclease activity and loads RecA onto ssDNA, RecD has a fast 5'-3' helicase activity, while RecC stimulates the ATPase and processivity of the RecB helicase and contributes to recognition of the Chi site.</text>
</comment>
<reference evidence="12 13" key="2">
    <citation type="submission" date="2020-06" db="EMBL/GenBank/DDBJ databases">
        <title>Antribacter stalactiti gen. nov., sp. nov., a new member of the family Nacardiaceae isolated from a cave.</title>
        <authorList>
            <person name="Kim I.S."/>
        </authorList>
    </citation>
    <scope>NUCLEOTIDE SEQUENCE [LARGE SCALE GENOMIC DNA]</scope>
    <source>
        <strain evidence="12 13">YC2-7</strain>
    </source>
</reference>
<dbReference type="Gene3D" id="3.40.50.10930">
    <property type="match status" value="1"/>
</dbReference>
<dbReference type="RefSeq" id="WP_169585151.1">
    <property type="nucleotide sequence ID" value="NZ_VCQU01000001.1"/>
</dbReference>
<keyword evidence="1 10" id="KW-0540">Nuclease</keyword>
<dbReference type="GO" id="GO:0005524">
    <property type="term" value="F:ATP binding"/>
    <property type="evidence" value="ECO:0007669"/>
    <property type="project" value="UniProtKB-UniRule"/>
</dbReference>
<dbReference type="GO" id="GO:0000724">
    <property type="term" value="P:double-strand break repair via homologous recombination"/>
    <property type="evidence" value="ECO:0007669"/>
    <property type="project" value="UniProtKB-UniRule"/>
</dbReference>
<keyword evidence="13" id="KW-1185">Reference proteome</keyword>
<keyword evidence="4 10" id="KW-0378">Hydrolase</keyword>
<dbReference type="SUPFAM" id="SSF52540">
    <property type="entry name" value="P-loop containing nucleoside triphosphate hydrolases"/>
    <property type="match status" value="2"/>
</dbReference>
<evidence type="ECO:0000256" key="5">
    <source>
        <dbReference type="ARBA" id="ARBA00022806"/>
    </source>
</evidence>
<dbReference type="Gene3D" id="1.10.10.160">
    <property type="match status" value="1"/>
</dbReference>
<keyword evidence="8 10" id="KW-0238">DNA-binding</keyword>
<comment type="similarity">
    <text evidence="10">Belongs to the RecC family.</text>
</comment>
<dbReference type="Pfam" id="PF17946">
    <property type="entry name" value="RecC_C"/>
    <property type="match status" value="1"/>
</dbReference>
<dbReference type="Gene3D" id="3.40.50.300">
    <property type="entry name" value="P-loop containing nucleotide triphosphate hydrolases"/>
    <property type="match status" value="2"/>
</dbReference>
<dbReference type="GO" id="GO:0003678">
    <property type="term" value="F:DNA helicase activity"/>
    <property type="evidence" value="ECO:0007669"/>
    <property type="project" value="UniProtKB-UniRule"/>
</dbReference>
<dbReference type="InterPro" id="IPR013986">
    <property type="entry name" value="DExx_box_DNA_helicase_dom_sf"/>
</dbReference>
<organism evidence="12 13">
    <name type="scientific">Antrihabitans stalactiti</name>
    <dbReference type="NCBI Taxonomy" id="2584121"/>
    <lineage>
        <taxon>Bacteria</taxon>
        <taxon>Bacillati</taxon>
        <taxon>Actinomycetota</taxon>
        <taxon>Actinomycetes</taxon>
        <taxon>Mycobacteriales</taxon>
        <taxon>Nocardiaceae</taxon>
        <taxon>Antrihabitans</taxon>
    </lineage>
</organism>
<evidence type="ECO:0000256" key="2">
    <source>
        <dbReference type="ARBA" id="ARBA00022741"/>
    </source>
</evidence>
<name>A0A848KED4_9NOCA</name>
<dbReference type="GO" id="GO:0003677">
    <property type="term" value="F:DNA binding"/>
    <property type="evidence" value="ECO:0007669"/>
    <property type="project" value="UniProtKB-UniRule"/>
</dbReference>
<dbReference type="NCBIfam" id="TIGR01450">
    <property type="entry name" value="recC"/>
    <property type="match status" value="1"/>
</dbReference>
<keyword evidence="5 10" id="KW-0347">Helicase</keyword>
<dbReference type="InterPro" id="IPR011335">
    <property type="entry name" value="Restrct_endonuc-II-like"/>
</dbReference>
<dbReference type="GO" id="GO:0009338">
    <property type="term" value="C:exodeoxyribonuclease V complex"/>
    <property type="evidence" value="ECO:0007669"/>
    <property type="project" value="InterPro"/>
</dbReference>
<evidence type="ECO:0000256" key="1">
    <source>
        <dbReference type="ARBA" id="ARBA00022722"/>
    </source>
</evidence>
<gene>
    <name evidence="10 12" type="primary">recC</name>
    <name evidence="12" type="ORF">FGL95_05585</name>
</gene>
<dbReference type="InterPro" id="IPR041500">
    <property type="entry name" value="RecC_C"/>
</dbReference>
<keyword evidence="7 10" id="KW-0067">ATP-binding</keyword>
<sequence>MLRLHRAERSSTLAAGLATVLASPLADPFTPEIVAVPAKGVERWLNQRLSTVLGAVDTDGVAANIEFPSPTHLVDQAIAAASGFDADDDPWSQSRLLWSILAVIDECLDEPWCGVLATHLGRGEENFRVGRRYDTAAHIADLFRSYGAQRPAMFIDWAQGRDTDGAGSSVPADLAWQPQLWRRVHERIGASPAQRLDRSCERLRDEPDVVDLPGRLSLFGPTRLTSTQLTVLSALAVKRDVHLWLPHPSPRLWGQVAAWPQVSRRAEDDSAVSIANPLLASLSRDVREVQMRLGELVDVDEHHDGTHTPGTLLAALQSDIRDDRTPSATSSLDGTVEIHACHGAPRQVEVLRDCLLHLFAADPTLEPRDVLVMCPDVETFAPLVRAAFGQGVLEHPGHRLRVSLADRALSQTNPLLETVATLLQLADGRVTSSQLLDLAATAPVRKHFRFTDENLERLRDWASESGARWGIDERQRDAFGLAAFAQNTITTGLDRILLGVAADETEIAWLDRSLPLDDVDSNDIDLAGRFTEFVDRVAAVLARLTGKLPAQAWTVALTDALDLLTAVSTTDEWQLTQAKRELGAATEHSSGLELRLPDVRAMLADRLAGQPTRANFRTGDLTVATLVPMRSVPHRVVVLLGLDDEVFPRGAGFDGDDITARDPLIGERDPRSEDRQLLLDAVMSAGERLVVLYSGADPVSGATRPPAVPLAELIDVIVATTGADVTDVVRRHPLQPFDPLNFLAANPFGFDTAALAGASASQLTPTPAPPFLPGALPDRRTDVELKALTDFLVNPTQGFLWQRLGVRVRSEDEGVVDALNPELDSLAKWSIGDRLLAARLAGGEMDVLRAAEWRRGTLPPHRLGSVVLDDITRTVDAIAAAAKPVHAGTPETIDVAIDLGDGRQLTGTVSGIYDDVVATTVYSQLKPKHRLEAWVALLALTVARPRLWRAITTGRGRRNQLQRSTLLSPADAHEQLRRLVDLRDRGLTAPLPMAIGATATYAQRRFSGANAEDALDAAAAEWASKFGDCTDRHVAYLYRPPTEFATFAADEPRDDERAWANDLTRFGVLAARLWAPILRAETVGTP</sequence>
<evidence type="ECO:0000256" key="10">
    <source>
        <dbReference type="HAMAP-Rule" id="MF_01486"/>
    </source>
</evidence>
<dbReference type="EMBL" id="VCQU01000001">
    <property type="protein sequence ID" value="NMN94510.1"/>
    <property type="molecule type" value="Genomic_DNA"/>
</dbReference>
<dbReference type="HAMAP" id="MF_01486">
    <property type="entry name" value="RecC"/>
    <property type="match status" value="1"/>
</dbReference>
<dbReference type="GO" id="GO:0008854">
    <property type="term" value="F:exodeoxyribonuclease V activity"/>
    <property type="evidence" value="ECO:0007669"/>
    <property type="project" value="InterPro"/>
</dbReference>
<dbReference type="InterPro" id="IPR006697">
    <property type="entry name" value="RecC"/>
</dbReference>
<accession>A0A848KED4</accession>
<evidence type="ECO:0000259" key="11">
    <source>
        <dbReference type="Pfam" id="PF17946"/>
    </source>
</evidence>